<evidence type="ECO:0000256" key="2">
    <source>
        <dbReference type="ARBA" id="ARBA00004496"/>
    </source>
</evidence>
<dbReference type="NCBIfam" id="TIGR03840">
    <property type="entry name" value="TMPT_Se_Te"/>
    <property type="match status" value="1"/>
</dbReference>
<dbReference type="GO" id="GO:0008119">
    <property type="term" value="F:thiopurine S-methyltransferase activity"/>
    <property type="evidence" value="ECO:0007669"/>
    <property type="project" value="UniProtKB-UniRule"/>
</dbReference>
<organism evidence="10 11">
    <name type="scientific">Methylomonas koyamae</name>
    <dbReference type="NCBI Taxonomy" id="702114"/>
    <lineage>
        <taxon>Bacteria</taxon>
        <taxon>Pseudomonadati</taxon>
        <taxon>Pseudomonadota</taxon>
        <taxon>Gammaproteobacteria</taxon>
        <taxon>Methylococcales</taxon>
        <taxon>Methylococcaceae</taxon>
        <taxon>Methylomonas</taxon>
    </lineage>
</organism>
<dbReference type="HAMAP" id="MF_00812">
    <property type="entry name" value="Thiopur_methtran"/>
    <property type="match status" value="1"/>
</dbReference>
<evidence type="ECO:0000256" key="1">
    <source>
        <dbReference type="ARBA" id="ARBA00000903"/>
    </source>
</evidence>
<dbReference type="InterPro" id="IPR008854">
    <property type="entry name" value="TPMT"/>
</dbReference>
<protein>
    <recommendedName>
        <fullName evidence="4 9">Thiopurine S-methyltransferase</fullName>
        <ecNumber evidence="4 9">2.1.1.67</ecNumber>
    </recommendedName>
    <alternativeName>
        <fullName evidence="9">Thiopurine methyltransferase</fullName>
    </alternativeName>
</protein>
<feature type="binding site" evidence="9">
    <location>
        <position position="66"/>
    </location>
    <ligand>
        <name>S-adenosyl-L-methionine</name>
        <dbReference type="ChEBI" id="CHEBI:59789"/>
    </ligand>
</feature>
<reference evidence="11" key="1">
    <citation type="submission" date="2016-03" db="EMBL/GenBank/DDBJ databases">
        <authorList>
            <person name="Heylen K."/>
            <person name="De Vos P."/>
            <person name="Vekeman B."/>
        </authorList>
    </citation>
    <scope>NUCLEOTIDE SEQUENCE [LARGE SCALE GENOMIC DNA]</scope>
    <source>
        <strain evidence="11">R-45383</strain>
    </source>
</reference>
<keyword evidence="6 9" id="KW-0489">Methyltransferase</keyword>
<evidence type="ECO:0000256" key="9">
    <source>
        <dbReference type="HAMAP-Rule" id="MF_00812"/>
    </source>
</evidence>
<dbReference type="STRING" id="702114.A1355_13980"/>
<evidence type="ECO:0000256" key="3">
    <source>
        <dbReference type="ARBA" id="ARBA00008145"/>
    </source>
</evidence>
<evidence type="ECO:0000313" key="10">
    <source>
        <dbReference type="EMBL" id="OAI12877.1"/>
    </source>
</evidence>
<feature type="binding site" evidence="9">
    <location>
        <position position="123"/>
    </location>
    <ligand>
        <name>S-adenosyl-L-methionine</name>
        <dbReference type="ChEBI" id="CHEBI:59789"/>
    </ligand>
</feature>
<gene>
    <name evidence="9" type="primary">tpm</name>
    <name evidence="10" type="ORF">A1355_13980</name>
</gene>
<dbReference type="OrthoDB" id="9778208at2"/>
<evidence type="ECO:0000256" key="6">
    <source>
        <dbReference type="ARBA" id="ARBA00022603"/>
    </source>
</evidence>
<evidence type="ECO:0000313" key="11">
    <source>
        <dbReference type="Proteomes" id="UP000077628"/>
    </source>
</evidence>
<keyword evidence="8 9" id="KW-0949">S-adenosyl-L-methionine</keyword>
<keyword evidence="7 9" id="KW-0808">Transferase</keyword>
<keyword evidence="5 9" id="KW-0963">Cytoplasm</keyword>
<feature type="binding site" evidence="9">
    <location>
        <position position="10"/>
    </location>
    <ligand>
        <name>S-adenosyl-L-methionine</name>
        <dbReference type="ChEBI" id="CHEBI:59789"/>
    </ligand>
</feature>
<keyword evidence="11" id="KW-1185">Reference proteome</keyword>
<dbReference type="Proteomes" id="UP000077628">
    <property type="component" value="Unassembled WGS sequence"/>
</dbReference>
<dbReference type="GO" id="GO:0032259">
    <property type="term" value="P:methylation"/>
    <property type="evidence" value="ECO:0007669"/>
    <property type="project" value="UniProtKB-KW"/>
</dbReference>
<dbReference type="InterPro" id="IPR022474">
    <property type="entry name" value="Thiopur_S-MeTfrase_Se/Te_detox"/>
</dbReference>
<evidence type="ECO:0000256" key="4">
    <source>
        <dbReference type="ARBA" id="ARBA00011905"/>
    </source>
</evidence>
<dbReference type="GO" id="GO:0010038">
    <property type="term" value="P:response to metal ion"/>
    <property type="evidence" value="ECO:0007669"/>
    <property type="project" value="InterPro"/>
</dbReference>
<accession>A0A177N4D3</accession>
<comment type="caution">
    <text evidence="10">The sequence shown here is derived from an EMBL/GenBank/DDBJ whole genome shotgun (WGS) entry which is preliminary data.</text>
</comment>
<evidence type="ECO:0000256" key="7">
    <source>
        <dbReference type="ARBA" id="ARBA00022679"/>
    </source>
</evidence>
<comment type="subcellular location">
    <subcellularLocation>
        <location evidence="2 9">Cytoplasm</location>
    </subcellularLocation>
</comment>
<dbReference type="EMBL" id="LUUK01000216">
    <property type="protein sequence ID" value="OAI12877.1"/>
    <property type="molecule type" value="Genomic_DNA"/>
</dbReference>
<dbReference type="Pfam" id="PF05724">
    <property type="entry name" value="TPMT"/>
    <property type="match status" value="1"/>
</dbReference>
<dbReference type="PANTHER" id="PTHR10259:SF11">
    <property type="entry name" value="THIOPURINE S-METHYLTRANSFERASE"/>
    <property type="match status" value="1"/>
</dbReference>
<comment type="catalytic activity">
    <reaction evidence="1 9">
        <text>S-adenosyl-L-methionine + a thiopurine = S-adenosyl-L-homocysteine + a thiopurine S-methylether.</text>
        <dbReference type="EC" id="2.1.1.67"/>
    </reaction>
</comment>
<dbReference type="FunFam" id="3.40.50.150:FF:000101">
    <property type="entry name" value="Thiopurine S-methyltransferase"/>
    <property type="match status" value="1"/>
</dbReference>
<proteinExistence type="inferred from homology"/>
<dbReference type="EC" id="2.1.1.67" evidence="4 9"/>
<dbReference type="AlphaFoldDB" id="A0A177N4D3"/>
<dbReference type="PIRSF" id="PIRSF023956">
    <property type="entry name" value="Thiopurine_S-methyltransferase"/>
    <property type="match status" value="1"/>
</dbReference>
<dbReference type="PANTHER" id="PTHR10259">
    <property type="entry name" value="THIOPURINE S-METHYLTRANSFERASE"/>
    <property type="match status" value="1"/>
</dbReference>
<dbReference type="InterPro" id="IPR025835">
    <property type="entry name" value="Thiopurine_S-MeTrfase"/>
</dbReference>
<dbReference type="NCBIfam" id="NF009732">
    <property type="entry name" value="PRK13255.1"/>
    <property type="match status" value="1"/>
</dbReference>
<evidence type="ECO:0000256" key="8">
    <source>
        <dbReference type="ARBA" id="ARBA00022691"/>
    </source>
</evidence>
<dbReference type="PROSITE" id="PS51585">
    <property type="entry name" value="SAM_MT_TPMT"/>
    <property type="match status" value="1"/>
</dbReference>
<comment type="similarity">
    <text evidence="3 9">Belongs to the class I-like SAM-binding methyltransferase superfamily. TPMT family.</text>
</comment>
<feature type="binding site" evidence="9">
    <location>
        <position position="45"/>
    </location>
    <ligand>
        <name>S-adenosyl-L-methionine</name>
        <dbReference type="ChEBI" id="CHEBI:59789"/>
    </ligand>
</feature>
<dbReference type="InterPro" id="IPR029063">
    <property type="entry name" value="SAM-dependent_MTases_sf"/>
</dbReference>
<dbReference type="GO" id="GO:0005737">
    <property type="term" value="C:cytoplasm"/>
    <property type="evidence" value="ECO:0007669"/>
    <property type="project" value="UniProtKB-SubCell"/>
</dbReference>
<name>A0A177N4D3_9GAMM</name>
<dbReference type="RefSeq" id="WP_064031356.1">
    <property type="nucleotide sequence ID" value="NZ_LUUK01000216.1"/>
</dbReference>
<dbReference type="SUPFAM" id="SSF53335">
    <property type="entry name" value="S-adenosyl-L-methionine-dependent methyltransferases"/>
    <property type="match status" value="1"/>
</dbReference>
<sequence length="218" mass="24131">MQAEFWLERWAQNQIGFHNPDYHPGLAAYWDDLQVPEASTVFVPLCGKSLDLLWLRRQGYRIVAVELSRVAVEAFFAENDLSVSVSRQGELAVFAADGLTIYCGDFFALTAAELANVAGVYDRAALVALPPAMRSAYAAKMRELLPAGCRTLLVTFDYDQAEMAGPPFAVPAGEVATLYGSWCDVTEKAVADILDDEPRFRERGVNRIQESIYALTVR</sequence>
<dbReference type="Gene3D" id="3.40.50.150">
    <property type="entry name" value="Vaccinia Virus protein VP39"/>
    <property type="match status" value="1"/>
</dbReference>
<evidence type="ECO:0000256" key="5">
    <source>
        <dbReference type="ARBA" id="ARBA00022490"/>
    </source>
</evidence>